<dbReference type="Gene3D" id="3.20.20.140">
    <property type="entry name" value="Metal-dependent hydrolases"/>
    <property type="match status" value="1"/>
</dbReference>
<dbReference type="RefSeq" id="WP_179590484.1">
    <property type="nucleotide sequence ID" value="NZ_JACBYR010000003.1"/>
</dbReference>
<evidence type="ECO:0000259" key="1">
    <source>
        <dbReference type="Pfam" id="PF04909"/>
    </source>
</evidence>
<organism evidence="2 3">
    <name type="scientific">Pigmentiphaga litoralis</name>
    <dbReference type="NCBI Taxonomy" id="516702"/>
    <lineage>
        <taxon>Bacteria</taxon>
        <taxon>Pseudomonadati</taxon>
        <taxon>Pseudomonadota</taxon>
        <taxon>Betaproteobacteria</taxon>
        <taxon>Burkholderiales</taxon>
        <taxon>Alcaligenaceae</taxon>
        <taxon>Pigmentiphaga</taxon>
    </lineage>
</organism>
<dbReference type="Proteomes" id="UP000542125">
    <property type="component" value="Unassembled WGS sequence"/>
</dbReference>
<dbReference type="InterPro" id="IPR006680">
    <property type="entry name" value="Amidohydro-rel"/>
</dbReference>
<dbReference type="AlphaFoldDB" id="A0A7Y9IZB7"/>
<feature type="domain" description="Amidohydrolase-related" evidence="1">
    <location>
        <begin position="23"/>
        <end position="286"/>
    </location>
</feature>
<gene>
    <name evidence="2" type="ORF">FHW18_005251</name>
</gene>
<reference evidence="2 3" key="1">
    <citation type="submission" date="2020-07" db="EMBL/GenBank/DDBJ databases">
        <title>Genomic Encyclopedia of Type Strains, Phase IV (KMG-V): Genome sequencing to study the core and pangenomes of soil and plant-associated prokaryotes.</title>
        <authorList>
            <person name="Whitman W."/>
        </authorList>
    </citation>
    <scope>NUCLEOTIDE SEQUENCE [LARGE SCALE GENOMIC DNA]</scope>
    <source>
        <strain evidence="2 3">SAS40</strain>
    </source>
</reference>
<comment type="caution">
    <text evidence="2">The sequence shown here is derived from an EMBL/GenBank/DDBJ whole genome shotgun (WGS) entry which is preliminary data.</text>
</comment>
<sequence length="288" mass="31851">MKPCQGPDRATRKPAYVMPRNAVDTHAHVFGPAARFPFSPERSYTPEDCTLEQYVELLDTLGIDRGVIVHGGAHGTDNAATLDALDRLGGRIRAILVTPPGMPLAERQALHDRGVRGYRMSTVVSGGVGFDALEALADEAKQLGWHLLLHFHASSELVDVADRLRALPCDYVLDHLARIRADEGVDSPAFKTVLDLLATGRCWVKLASLYRLSSEPYPHRDMLPLIHAVMAARPDRMIWGTNWPHPIHVGPMPNDGDIVDLIPLWAPDPAMQHRMLVANPSRLYGFDF</sequence>
<keyword evidence="3" id="KW-1185">Reference proteome</keyword>
<dbReference type="GO" id="GO:0016787">
    <property type="term" value="F:hydrolase activity"/>
    <property type="evidence" value="ECO:0007669"/>
    <property type="project" value="UniProtKB-KW"/>
</dbReference>
<dbReference type="PANTHER" id="PTHR35563">
    <property type="entry name" value="BARREL METAL-DEPENDENT HYDROLASE, PUTATIVE (AFU_ORTHOLOGUE AFUA_1G16240)-RELATED"/>
    <property type="match status" value="1"/>
</dbReference>
<dbReference type="InterPro" id="IPR052358">
    <property type="entry name" value="Aro_Compnd_Degr_Hydrolases"/>
</dbReference>
<accession>A0A7Y9IZB7</accession>
<dbReference type="SUPFAM" id="SSF51556">
    <property type="entry name" value="Metallo-dependent hydrolases"/>
    <property type="match status" value="1"/>
</dbReference>
<proteinExistence type="predicted"/>
<keyword evidence="2" id="KW-0378">Hydrolase</keyword>
<protein>
    <submittedName>
        <fullName evidence="2">Putative TIM-barrel fold metal-dependent hydrolase</fullName>
    </submittedName>
</protein>
<dbReference type="Pfam" id="PF04909">
    <property type="entry name" value="Amidohydro_2"/>
    <property type="match status" value="1"/>
</dbReference>
<dbReference type="EMBL" id="JACBYR010000003">
    <property type="protein sequence ID" value="NYE85932.1"/>
    <property type="molecule type" value="Genomic_DNA"/>
</dbReference>
<dbReference type="InterPro" id="IPR032466">
    <property type="entry name" value="Metal_Hydrolase"/>
</dbReference>
<evidence type="ECO:0000313" key="2">
    <source>
        <dbReference type="EMBL" id="NYE85932.1"/>
    </source>
</evidence>
<evidence type="ECO:0000313" key="3">
    <source>
        <dbReference type="Proteomes" id="UP000542125"/>
    </source>
</evidence>
<name>A0A7Y9IZB7_9BURK</name>
<dbReference type="PANTHER" id="PTHR35563:SF2">
    <property type="entry name" value="BARREL METAL-DEPENDENT HYDROLASE, PUTATIVE (AFU_ORTHOLOGUE AFUA_1G16240)-RELATED"/>
    <property type="match status" value="1"/>
</dbReference>